<dbReference type="UniPathway" id="UPA00109">
    <property type="reaction ID" value="UER00188"/>
</dbReference>
<dbReference type="GO" id="GO:0016301">
    <property type="term" value="F:kinase activity"/>
    <property type="evidence" value="ECO:0007669"/>
    <property type="project" value="UniProtKB-KW"/>
</dbReference>
<dbReference type="PANTHER" id="PTHR11817">
    <property type="entry name" value="PYRUVATE KINASE"/>
    <property type="match status" value="1"/>
</dbReference>
<evidence type="ECO:0000256" key="14">
    <source>
        <dbReference type="RuleBase" id="RU000504"/>
    </source>
</evidence>
<evidence type="ECO:0000256" key="8">
    <source>
        <dbReference type="ARBA" id="ARBA00022777"/>
    </source>
</evidence>
<organism evidence="17 18">
    <name type="scientific">SAR86 cluster bacterium</name>
    <dbReference type="NCBI Taxonomy" id="2030880"/>
    <lineage>
        <taxon>Bacteria</taxon>
        <taxon>Pseudomonadati</taxon>
        <taxon>Pseudomonadota</taxon>
        <taxon>Gammaproteobacteria</taxon>
        <taxon>SAR86 cluster</taxon>
    </lineage>
</organism>
<comment type="similarity">
    <text evidence="3 14">Belongs to the pyruvate kinase family.</text>
</comment>
<dbReference type="SUPFAM" id="SSF50800">
    <property type="entry name" value="PK beta-barrel domain-like"/>
    <property type="match status" value="1"/>
</dbReference>
<dbReference type="InterPro" id="IPR015806">
    <property type="entry name" value="Pyrv_Knase_insert_dom_sf"/>
</dbReference>
<gene>
    <name evidence="17" type="primary">pyk</name>
    <name evidence="17" type="ORF">EVA96_02200</name>
</gene>
<dbReference type="NCBIfam" id="NF004491">
    <property type="entry name" value="PRK05826.1"/>
    <property type="match status" value="1"/>
</dbReference>
<dbReference type="Gene3D" id="2.40.33.10">
    <property type="entry name" value="PK beta-barrel domain-like"/>
    <property type="match status" value="1"/>
</dbReference>
<keyword evidence="10 14" id="KW-0460">Magnesium</keyword>
<dbReference type="GO" id="GO:0030955">
    <property type="term" value="F:potassium ion binding"/>
    <property type="evidence" value="ECO:0007669"/>
    <property type="project" value="UniProtKB-UniRule"/>
</dbReference>
<evidence type="ECO:0000259" key="15">
    <source>
        <dbReference type="Pfam" id="PF00224"/>
    </source>
</evidence>
<feature type="domain" description="Pyruvate kinase barrel" evidence="15">
    <location>
        <begin position="4"/>
        <end position="327"/>
    </location>
</feature>
<proteinExistence type="inferred from homology"/>
<dbReference type="PROSITE" id="PS00110">
    <property type="entry name" value="PYRUVATE_KINASE"/>
    <property type="match status" value="1"/>
</dbReference>
<comment type="pathway">
    <text evidence="2 14">Carbohydrate degradation; glycolysis; pyruvate from D-glyceraldehyde 3-phosphate: step 5/5.</text>
</comment>
<comment type="catalytic activity">
    <reaction evidence="14">
        <text>pyruvate + ATP = phosphoenolpyruvate + ADP + H(+)</text>
        <dbReference type="Rhea" id="RHEA:18157"/>
        <dbReference type="ChEBI" id="CHEBI:15361"/>
        <dbReference type="ChEBI" id="CHEBI:15378"/>
        <dbReference type="ChEBI" id="CHEBI:30616"/>
        <dbReference type="ChEBI" id="CHEBI:58702"/>
        <dbReference type="ChEBI" id="CHEBI:456216"/>
        <dbReference type="EC" id="2.7.1.40"/>
    </reaction>
</comment>
<comment type="caution">
    <text evidence="17">The sequence shown here is derived from an EMBL/GenBank/DDBJ whole genome shotgun (WGS) entry which is preliminary data.</text>
</comment>
<evidence type="ECO:0000313" key="17">
    <source>
        <dbReference type="EMBL" id="RZO21191.1"/>
    </source>
</evidence>
<name>A0A520MJ10_9GAMM</name>
<dbReference type="GO" id="GO:0005524">
    <property type="term" value="F:ATP binding"/>
    <property type="evidence" value="ECO:0007669"/>
    <property type="project" value="UniProtKB-KW"/>
</dbReference>
<dbReference type="Pfam" id="PF02887">
    <property type="entry name" value="PK_C"/>
    <property type="match status" value="1"/>
</dbReference>
<keyword evidence="8 14" id="KW-0418">Kinase</keyword>
<evidence type="ECO:0000313" key="18">
    <source>
        <dbReference type="Proteomes" id="UP000315782"/>
    </source>
</evidence>
<evidence type="ECO:0000256" key="5">
    <source>
        <dbReference type="ARBA" id="ARBA00022679"/>
    </source>
</evidence>
<dbReference type="InterPro" id="IPR011037">
    <property type="entry name" value="Pyrv_Knase-like_insert_dom_sf"/>
</dbReference>
<evidence type="ECO:0000256" key="7">
    <source>
        <dbReference type="ARBA" id="ARBA00022741"/>
    </source>
</evidence>
<dbReference type="InterPro" id="IPR015795">
    <property type="entry name" value="Pyrv_Knase_C"/>
</dbReference>
<dbReference type="PRINTS" id="PR01050">
    <property type="entry name" value="PYRUVTKNASE"/>
</dbReference>
<dbReference type="EMBL" id="SHBI01000010">
    <property type="protein sequence ID" value="RZO21191.1"/>
    <property type="molecule type" value="Genomic_DNA"/>
</dbReference>
<reference evidence="17 18" key="1">
    <citation type="submission" date="2019-02" db="EMBL/GenBank/DDBJ databases">
        <title>Prokaryotic population dynamics and viral predation in marine succession experiment using metagenomics: the confinement effect.</title>
        <authorList>
            <person name="Haro-Moreno J.M."/>
            <person name="Rodriguez-Valera F."/>
            <person name="Lopez-Perez M."/>
        </authorList>
    </citation>
    <scope>NUCLEOTIDE SEQUENCE [LARGE SCALE GENOMIC DNA]</scope>
    <source>
        <strain evidence="17">MED-G163</strain>
    </source>
</reference>
<evidence type="ECO:0000256" key="4">
    <source>
        <dbReference type="ARBA" id="ARBA00012142"/>
    </source>
</evidence>
<evidence type="ECO:0000256" key="3">
    <source>
        <dbReference type="ARBA" id="ARBA00008663"/>
    </source>
</evidence>
<evidence type="ECO:0000256" key="13">
    <source>
        <dbReference type="NCBIfam" id="TIGR01064"/>
    </source>
</evidence>
<evidence type="ECO:0000256" key="9">
    <source>
        <dbReference type="ARBA" id="ARBA00022840"/>
    </source>
</evidence>
<dbReference type="InterPro" id="IPR018209">
    <property type="entry name" value="Pyrv_Knase_AS"/>
</dbReference>
<dbReference type="InterPro" id="IPR015793">
    <property type="entry name" value="Pyrv_Knase_brl"/>
</dbReference>
<evidence type="ECO:0000256" key="11">
    <source>
        <dbReference type="ARBA" id="ARBA00023152"/>
    </source>
</evidence>
<dbReference type="Proteomes" id="UP000315782">
    <property type="component" value="Unassembled WGS sequence"/>
</dbReference>
<comment type="cofactor">
    <cofactor evidence="1">
        <name>K(+)</name>
        <dbReference type="ChEBI" id="CHEBI:29103"/>
    </cofactor>
</comment>
<keyword evidence="6" id="KW-0479">Metal-binding</keyword>
<keyword evidence="7" id="KW-0547">Nucleotide-binding</keyword>
<dbReference type="InterPro" id="IPR015813">
    <property type="entry name" value="Pyrv/PenolPyrv_kinase-like_dom"/>
</dbReference>
<dbReference type="AlphaFoldDB" id="A0A520MJ10"/>
<evidence type="ECO:0000256" key="6">
    <source>
        <dbReference type="ARBA" id="ARBA00022723"/>
    </source>
</evidence>
<sequence>MEFTRTKVICTIGPATNKLSTLRRLYNSGMNVVRINMSHATHKSADSIIKNINKINQDPKSKYGPIGILLDTQGPEIRTGDTEDTLDLKVGDEVTLTVRDQVDVETSSIKINYKDLIHSVNPGSKITVDNGLINFKVLSKDEETLLCRVLDGGKLGSKRHVNLPGVRVNMPSITSQDLNDINFGIKSKVDFIALSFVRDKEDLDKLQEILNKNKSDAKIIAKIENQEGLDNIHEICKSSWGVMVARGDLGIETSLTDLPNIQRRIMYACGKWGKRSIVATHLLESMISNPTPTRAEASDVANAIYEGADAIMLSGETSIGKYPIECVNFLKLISTKTEKFNTLGYEKNLISHSDWQHIGISAKHLAEATNADGIIAITRTGETANLVSNAKPNGIPIYTFTNNKSTYTKLSLIGSCKAYLVSRINNHDKALQKALSILRSENSSKKTQKFILVSGIFSESHSEAIQIINI</sequence>
<dbReference type="SUPFAM" id="SSF51621">
    <property type="entry name" value="Phosphoenolpyruvate/pyruvate domain"/>
    <property type="match status" value="1"/>
</dbReference>
<evidence type="ECO:0000256" key="10">
    <source>
        <dbReference type="ARBA" id="ARBA00022842"/>
    </source>
</evidence>
<keyword evidence="9" id="KW-0067">ATP-binding</keyword>
<dbReference type="Pfam" id="PF00224">
    <property type="entry name" value="PK"/>
    <property type="match status" value="1"/>
</dbReference>
<dbReference type="InterPro" id="IPR036918">
    <property type="entry name" value="Pyrv_Knase_C_sf"/>
</dbReference>
<dbReference type="Gene3D" id="3.40.1380.20">
    <property type="entry name" value="Pyruvate kinase, C-terminal domain"/>
    <property type="match status" value="1"/>
</dbReference>
<dbReference type="InterPro" id="IPR001697">
    <property type="entry name" value="Pyr_Knase"/>
</dbReference>
<evidence type="ECO:0000256" key="12">
    <source>
        <dbReference type="ARBA" id="ARBA00023317"/>
    </source>
</evidence>
<dbReference type="SUPFAM" id="SSF52935">
    <property type="entry name" value="PK C-terminal domain-like"/>
    <property type="match status" value="1"/>
</dbReference>
<dbReference type="NCBIfam" id="TIGR01064">
    <property type="entry name" value="pyruv_kin"/>
    <property type="match status" value="1"/>
</dbReference>
<accession>A0A520MJ10</accession>
<dbReference type="GO" id="GO:0004743">
    <property type="term" value="F:pyruvate kinase activity"/>
    <property type="evidence" value="ECO:0007669"/>
    <property type="project" value="UniProtKB-UniRule"/>
</dbReference>
<feature type="domain" description="Pyruvate kinase C-terminal" evidence="16">
    <location>
        <begin position="358"/>
        <end position="460"/>
    </location>
</feature>
<keyword evidence="11 14" id="KW-0324">Glycolysis</keyword>
<dbReference type="EC" id="2.7.1.40" evidence="4 13"/>
<dbReference type="Gene3D" id="3.20.20.60">
    <property type="entry name" value="Phosphoenolpyruvate-binding domains"/>
    <property type="match status" value="1"/>
</dbReference>
<dbReference type="InterPro" id="IPR040442">
    <property type="entry name" value="Pyrv_kinase-like_dom_sf"/>
</dbReference>
<keyword evidence="12 17" id="KW-0670">Pyruvate</keyword>
<evidence type="ECO:0000256" key="2">
    <source>
        <dbReference type="ARBA" id="ARBA00004997"/>
    </source>
</evidence>
<protein>
    <recommendedName>
        <fullName evidence="4 13">Pyruvate kinase</fullName>
        <ecNumber evidence="4 13">2.7.1.40</ecNumber>
    </recommendedName>
</protein>
<dbReference type="FunFam" id="2.40.33.10:FF:000001">
    <property type="entry name" value="Pyruvate kinase"/>
    <property type="match status" value="1"/>
</dbReference>
<keyword evidence="5 14" id="KW-0808">Transferase</keyword>
<evidence type="ECO:0000256" key="1">
    <source>
        <dbReference type="ARBA" id="ARBA00001958"/>
    </source>
</evidence>
<evidence type="ECO:0000259" key="16">
    <source>
        <dbReference type="Pfam" id="PF02887"/>
    </source>
</evidence>
<dbReference type="GO" id="GO:0000287">
    <property type="term" value="F:magnesium ion binding"/>
    <property type="evidence" value="ECO:0007669"/>
    <property type="project" value="UniProtKB-UniRule"/>
</dbReference>